<accession>A0A1W1ZMA5</accession>
<name>A0A1W1ZMA5_9FIRM</name>
<reference evidence="1 2" key="1">
    <citation type="submission" date="2017-04" db="EMBL/GenBank/DDBJ databases">
        <authorList>
            <person name="Afonso C.L."/>
            <person name="Miller P.J."/>
            <person name="Scott M.A."/>
            <person name="Spackman E."/>
            <person name="Goraichik I."/>
            <person name="Dimitrov K.M."/>
            <person name="Suarez D.L."/>
            <person name="Swayne D.E."/>
        </authorList>
    </citation>
    <scope>NUCLEOTIDE SEQUENCE [LARGE SCALE GENOMIC DNA]</scope>
    <source>
        <strain evidence="1 2">DSM 12816</strain>
    </source>
</reference>
<dbReference type="AlphaFoldDB" id="A0A1W1ZMA5"/>
<organism evidence="1 2">
    <name type="scientific">Papillibacter cinnamivorans DSM 12816</name>
    <dbReference type="NCBI Taxonomy" id="1122930"/>
    <lineage>
        <taxon>Bacteria</taxon>
        <taxon>Bacillati</taxon>
        <taxon>Bacillota</taxon>
        <taxon>Clostridia</taxon>
        <taxon>Eubacteriales</taxon>
        <taxon>Oscillospiraceae</taxon>
        <taxon>Papillibacter</taxon>
    </lineage>
</organism>
<dbReference type="STRING" id="1122930.SAMN02745168_1233"/>
<proteinExistence type="predicted"/>
<sequence>MPFNKKSVGANFAPTLSLSKSPIVLFAVGEKLLWISCCVP</sequence>
<protein>
    <submittedName>
        <fullName evidence="1">Uncharacterized protein</fullName>
    </submittedName>
</protein>
<keyword evidence="2" id="KW-1185">Reference proteome</keyword>
<evidence type="ECO:0000313" key="2">
    <source>
        <dbReference type="Proteomes" id="UP000192790"/>
    </source>
</evidence>
<dbReference type="EMBL" id="FWXW01000002">
    <property type="protein sequence ID" value="SMC49383.1"/>
    <property type="molecule type" value="Genomic_DNA"/>
</dbReference>
<dbReference type="Proteomes" id="UP000192790">
    <property type="component" value="Unassembled WGS sequence"/>
</dbReference>
<gene>
    <name evidence="1" type="ORF">SAMN02745168_1233</name>
</gene>
<evidence type="ECO:0000313" key="1">
    <source>
        <dbReference type="EMBL" id="SMC49383.1"/>
    </source>
</evidence>